<evidence type="ECO:0008006" key="3">
    <source>
        <dbReference type="Google" id="ProtNLM"/>
    </source>
</evidence>
<dbReference type="InterPro" id="IPR036514">
    <property type="entry name" value="SGNH_hydro_sf"/>
</dbReference>
<dbReference type="SUPFAM" id="SSF52266">
    <property type="entry name" value="SGNH hydrolase"/>
    <property type="match status" value="1"/>
</dbReference>
<reference evidence="1 2" key="1">
    <citation type="submission" date="2020-08" db="EMBL/GenBank/DDBJ databases">
        <title>Genomic Encyclopedia of Type Strains, Phase IV (KMG-V): Genome sequencing to study the core and pangenomes of soil and plant-associated prokaryotes.</title>
        <authorList>
            <person name="Whitman W."/>
        </authorList>
    </citation>
    <scope>NUCLEOTIDE SEQUENCE [LARGE SCALE GENOMIC DNA]</scope>
    <source>
        <strain evidence="1 2">MP601</strain>
    </source>
</reference>
<name>A0A841JKJ2_9SPHI</name>
<dbReference type="AlphaFoldDB" id="A0A841JKJ2"/>
<comment type="caution">
    <text evidence="1">The sequence shown here is derived from an EMBL/GenBank/DDBJ whole genome shotgun (WGS) entry which is preliminary data.</text>
</comment>
<dbReference type="RefSeq" id="WP_183587889.1">
    <property type="nucleotide sequence ID" value="NZ_JACHCA010000006.1"/>
</dbReference>
<dbReference type="GO" id="GO:0016788">
    <property type="term" value="F:hydrolase activity, acting on ester bonds"/>
    <property type="evidence" value="ECO:0007669"/>
    <property type="project" value="UniProtKB-ARBA"/>
</dbReference>
<evidence type="ECO:0000313" key="1">
    <source>
        <dbReference type="EMBL" id="MBB6128471.1"/>
    </source>
</evidence>
<dbReference type="Proteomes" id="UP000548326">
    <property type="component" value="Unassembled WGS sequence"/>
</dbReference>
<proteinExistence type="predicted"/>
<dbReference type="EMBL" id="JACHCA010000006">
    <property type="protein sequence ID" value="MBB6128471.1"/>
    <property type="molecule type" value="Genomic_DNA"/>
</dbReference>
<evidence type="ECO:0000313" key="2">
    <source>
        <dbReference type="Proteomes" id="UP000548326"/>
    </source>
</evidence>
<gene>
    <name evidence="1" type="ORF">HDF22_002592</name>
</gene>
<organism evidence="1 2">
    <name type="scientific">Mucilaginibacter lappiensis</name>
    <dbReference type="NCBI Taxonomy" id="354630"/>
    <lineage>
        <taxon>Bacteria</taxon>
        <taxon>Pseudomonadati</taxon>
        <taxon>Bacteroidota</taxon>
        <taxon>Sphingobacteriia</taxon>
        <taxon>Sphingobacteriales</taxon>
        <taxon>Sphingobacteriaceae</taxon>
        <taxon>Mucilaginibacter</taxon>
    </lineage>
</organism>
<sequence length="283" mass="31886">MRIKLLLLLAGMLLAEFGYYLYKRYSFEPRHISRHEVKHRNEVLRIGIIGDSWASGTTLDTIISNEFLKHGLKTEIISFGEPEAKTKQIYDNLYASPGSPYSSSEILHHNLDYCIVLTGTSDATGEMGAKFYAYYCSLIISDLLKNNIEPVFVTMPDFGFKETTDSLDVLQKARNEVASLIIDNGSTGSLDDYRKQIGQLLKDTHLQDSTIVVPFNMVCDDYKKHKILYRNSGHLSTAGKQKMGKLIVQYILDQLHRSNSQVPLGNRNIVISKSRSIIQPSGS</sequence>
<dbReference type="Gene3D" id="3.40.50.1110">
    <property type="entry name" value="SGNH hydrolase"/>
    <property type="match status" value="1"/>
</dbReference>
<protein>
    <recommendedName>
        <fullName evidence="3">GDSL-like Lipase/Acylhydrolase family protein</fullName>
    </recommendedName>
</protein>
<accession>A0A841JKJ2</accession>